<dbReference type="SMART" id="SM00320">
    <property type="entry name" value="WD40"/>
    <property type="match status" value="6"/>
</dbReference>
<accession>A0A9P8FAY5</accession>
<keyword evidence="1 3" id="KW-0853">WD repeat</keyword>
<evidence type="ECO:0000256" key="4">
    <source>
        <dbReference type="SAM" id="MobiDB-lite"/>
    </source>
</evidence>
<keyword evidence="2" id="KW-0677">Repeat</keyword>
<dbReference type="SUPFAM" id="SSF50978">
    <property type="entry name" value="WD40 repeat-like"/>
    <property type="match status" value="1"/>
</dbReference>
<comment type="caution">
    <text evidence="5">The sequence shown here is derived from an EMBL/GenBank/DDBJ whole genome shotgun (WGS) entry which is preliminary data.</text>
</comment>
<gene>
    <name evidence="5" type="ORF">KCU98_g16690</name>
</gene>
<reference evidence="5" key="2">
    <citation type="submission" date="2021-08" db="EMBL/GenBank/DDBJ databases">
        <authorList>
            <person name="Gostincar C."/>
            <person name="Sun X."/>
            <person name="Song Z."/>
            <person name="Gunde-Cimerman N."/>
        </authorList>
    </citation>
    <scope>NUCLEOTIDE SEQUENCE</scope>
    <source>
        <strain evidence="5">EXF-9298</strain>
    </source>
</reference>
<feature type="compositionally biased region" description="Basic and acidic residues" evidence="4">
    <location>
        <begin position="41"/>
        <end position="61"/>
    </location>
</feature>
<dbReference type="InterPro" id="IPR020472">
    <property type="entry name" value="WD40_PAC1"/>
</dbReference>
<keyword evidence="6" id="KW-1185">Reference proteome</keyword>
<reference evidence="5" key="1">
    <citation type="journal article" date="2021" name="J Fungi (Basel)">
        <title>Virulence traits and population genomics of the black yeast Aureobasidium melanogenum.</title>
        <authorList>
            <person name="Cernosa A."/>
            <person name="Sun X."/>
            <person name="Gostincar C."/>
            <person name="Fang C."/>
            <person name="Gunde-Cimerman N."/>
            <person name="Song Z."/>
        </authorList>
    </citation>
    <scope>NUCLEOTIDE SEQUENCE</scope>
    <source>
        <strain evidence="5">EXF-9298</strain>
    </source>
</reference>
<dbReference type="Pfam" id="PF00400">
    <property type="entry name" value="WD40"/>
    <property type="match status" value="4"/>
</dbReference>
<evidence type="ECO:0000256" key="1">
    <source>
        <dbReference type="ARBA" id="ARBA00022574"/>
    </source>
</evidence>
<feature type="repeat" description="WD" evidence="3">
    <location>
        <begin position="269"/>
        <end position="309"/>
    </location>
</feature>
<dbReference type="InterPro" id="IPR001680">
    <property type="entry name" value="WD40_rpt"/>
</dbReference>
<evidence type="ECO:0000313" key="6">
    <source>
        <dbReference type="Proteomes" id="UP000729357"/>
    </source>
</evidence>
<feature type="repeat" description="WD" evidence="3">
    <location>
        <begin position="201"/>
        <end position="234"/>
    </location>
</feature>
<dbReference type="EMBL" id="JAHFXS010003876">
    <property type="protein sequence ID" value="KAG9961940.1"/>
    <property type="molecule type" value="Genomic_DNA"/>
</dbReference>
<dbReference type="Gene3D" id="2.130.10.10">
    <property type="entry name" value="YVTN repeat-like/Quinoprotein amine dehydrogenase"/>
    <property type="match status" value="1"/>
</dbReference>
<dbReference type="PANTHER" id="PTHR14221">
    <property type="entry name" value="WD REPEAT DOMAIN 44"/>
    <property type="match status" value="1"/>
</dbReference>
<dbReference type="PROSITE" id="PS50082">
    <property type="entry name" value="WD_REPEATS_2"/>
    <property type="match status" value="3"/>
</dbReference>
<evidence type="ECO:0000256" key="2">
    <source>
        <dbReference type="ARBA" id="ARBA00022737"/>
    </source>
</evidence>
<dbReference type="InterPro" id="IPR015943">
    <property type="entry name" value="WD40/YVTN_repeat-like_dom_sf"/>
</dbReference>
<sequence length="498" mass="56570">MADQIPAIRVTDPQSRDTVPDSVGPNRSEGFDFAAGSRSASPKEGRHWASEVTEPKADRWPRQQTINIRRPPNPWETASFLVGDLVESGRARRKRQRSLVATPVSPRATNVVWKGASFLGRLLGNKKKESDDNVTDDAASEFSNLRPEGMEANVFSQPIDNIEFNPRHPPPPEYIRVRARDKKEKDFDHLFLAQELLASDIHHDETPIWAMQFSRDGRYLAAAGQDKIIRVWEVIKTSEDRKSHAEESDINHRPRLSAPVFRQEPIQEYEGHTSTILDLSWSKNNFLLSSSMDKNVRLWHVSRDECLCTFKHSDFVTSIAFHPKDDRFFLAGSLDSKLRLWSIPDKTVAYWSQLPDMITAVAFTPDGKYAMAGCFTGLCMFYETEGLKYQTQIHARSRNGKNAKGSKITGIQSFHAGGETKVLISSNDSRIRLYNFRDKSMEVKFKGNINDSSQIRAAVSDDAKYIFCGSEDHKVYIWPTDPGQSDKKQKRPMETFDA</sequence>
<dbReference type="PANTHER" id="PTHR14221:SF0">
    <property type="entry name" value="WD REPEAT-CONTAINING PROTEIN 44"/>
    <property type="match status" value="1"/>
</dbReference>
<dbReference type="AlphaFoldDB" id="A0A9P8FAY5"/>
<dbReference type="PROSITE" id="PS50294">
    <property type="entry name" value="WD_REPEATS_REGION"/>
    <property type="match status" value="3"/>
</dbReference>
<dbReference type="InterPro" id="IPR019775">
    <property type="entry name" value="WD40_repeat_CS"/>
</dbReference>
<dbReference type="InterPro" id="IPR040324">
    <property type="entry name" value="WDR44/Dgr2"/>
</dbReference>
<dbReference type="PROSITE" id="PS00678">
    <property type="entry name" value="WD_REPEATS_1"/>
    <property type="match status" value="1"/>
</dbReference>
<organism evidence="5 6">
    <name type="scientific">Aureobasidium melanogenum</name>
    <name type="common">Aureobasidium pullulans var. melanogenum</name>
    <dbReference type="NCBI Taxonomy" id="46634"/>
    <lineage>
        <taxon>Eukaryota</taxon>
        <taxon>Fungi</taxon>
        <taxon>Dikarya</taxon>
        <taxon>Ascomycota</taxon>
        <taxon>Pezizomycotina</taxon>
        <taxon>Dothideomycetes</taxon>
        <taxon>Dothideomycetidae</taxon>
        <taxon>Dothideales</taxon>
        <taxon>Saccotheciaceae</taxon>
        <taxon>Aureobasidium</taxon>
    </lineage>
</organism>
<dbReference type="InterPro" id="IPR036322">
    <property type="entry name" value="WD40_repeat_dom_sf"/>
</dbReference>
<evidence type="ECO:0000313" key="5">
    <source>
        <dbReference type="EMBL" id="KAG9961940.1"/>
    </source>
</evidence>
<feature type="region of interest" description="Disordered" evidence="4">
    <location>
        <begin position="479"/>
        <end position="498"/>
    </location>
</feature>
<feature type="region of interest" description="Disordered" evidence="4">
    <location>
        <begin position="1"/>
        <end position="62"/>
    </location>
</feature>
<protein>
    <submittedName>
        <fullName evidence="5">WD40 repeat-like protein</fullName>
    </submittedName>
</protein>
<evidence type="ECO:0000256" key="3">
    <source>
        <dbReference type="PROSITE-ProRule" id="PRU00221"/>
    </source>
</evidence>
<dbReference type="Proteomes" id="UP000729357">
    <property type="component" value="Unassembled WGS sequence"/>
</dbReference>
<dbReference type="PRINTS" id="PR00320">
    <property type="entry name" value="GPROTEINBRPT"/>
</dbReference>
<feature type="compositionally biased region" description="Basic and acidic residues" evidence="4">
    <location>
        <begin position="484"/>
        <end position="498"/>
    </location>
</feature>
<proteinExistence type="predicted"/>
<name>A0A9P8FAY5_AURME</name>
<feature type="non-terminal residue" evidence="5">
    <location>
        <position position="498"/>
    </location>
</feature>
<feature type="repeat" description="WD" evidence="3">
    <location>
        <begin position="309"/>
        <end position="343"/>
    </location>
</feature>